<feature type="compositionally biased region" description="Polar residues" evidence="2">
    <location>
        <begin position="270"/>
        <end position="279"/>
    </location>
</feature>
<feature type="compositionally biased region" description="Polar residues" evidence="2">
    <location>
        <begin position="373"/>
        <end position="389"/>
    </location>
</feature>
<feature type="coiled-coil region" evidence="1">
    <location>
        <begin position="126"/>
        <end position="153"/>
    </location>
</feature>
<comment type="caution">
    <text evidence="3">The sequence shown here is derived from an EMBL/GenBank/DDBJ whole genome shotgun (WGS) entry which is preliminary data.</text>
</comment>
<reference evidence="3 4" key="1">
    <citation type="submission" date="2024-04" db="EMBL/GenBank/DDBJ databases">
        <title>Tritrichomonas musculus Genome.</title>
        <authorList>
            <person name="Alves-Ferreira E."/>
            <person name="Grigg M."/>
            <person name="Lorenzi H."/>
            <person name="Galac M."/>
        </authorList>
    </citation>
    <scope>NUCLEOTIDE SEQUENCE [LARGE SCALE GENOMIC DNA]</scope>
    <source>
        <strain evidence="3 4">EAF2021</strain>
    </source>
</reference>
<proteinExistence type="predicted"/>
<sequence>MENNIFREMKKEKIKLIKEHAEYEKYNQLLRQTVQQLIQSNEKLLLSLKLRFDKFTQLNNQDFILNTSISDKIQQVNQKKIEMSEISEIEKKSIESSIYRSEKELNQIKADLKVAQSSDSNIFSEISDLQKKKESLLKEQKELKKSIEALQNQHNSDSSFSPFLRQYEQFHDNNESCMILKKQIFKIHQENCDKAKDSLHNKNTKFYLQPSKLLKVLSISQTPNSPLSSDDNNENSIKIFNEKENTTIPSNHNKNNENQNNDQIKDNIKTSKNNAQTRYSDSDINDINLPSRKNETKNDQANEFTVKNKRKVIKYQPSSKASTDNSKLNYKSKGNNNDTDYDSEMQSISFSDAQNYPLNDDKQNHSKKEISSKPASISKSTNNTLTNSIKIEGTNDSKPKNDYSLLPSKNGSVLTTNSEQTNQKSLPKLNIDLNSKNDNDKHILISPSNTGRKHDNSSKMLSPINISSKDKASTNRNSLINMFNNNNNNNNNTGPSTPRLGGIFKPSLTHQGSLITSQTTPSTPHKTKPNKILSSNEDTDIKNKLFRNNKEEAKENDNNKNNTNSDNGIDSRDNSAKTKNINNKNINDNNNGPLSTILNQHTSKLIQNDEVPIEKEQNETVLVDNEEIVLEEEEEEVEIENTALFVDRKSQTKESFVTQSKILAHSLHSLDQKLTTSNLELKITDLQQKSLDLETECFKINKKLMELNPGSRSFRRKNRPVLKYDLNINPLFLTDRNSGFYDVRNAETQSIEEIPDIQEIKNQIKRNSLNESQFMMNQHKQELMKLLSSFKIELKVEKMNASRKKVELNEELKRLKIVDPFLYYKELNIEPEEEVSEELNLRKETINTKDKLEKRIDEVKKENENLSFRINDLMFVTSELQKKLTLMSREPKFNVRGLCDNLKNDRSVINEISRQTTFVGIETKHIENNIIKFHENYGTKNINQLIETTDKMKKNLDSMKARFNTLRAVKEKRSITMTFESEMKNLRFQQQDILNIIDVTKMRISGVISKIGKQLRSISDFNIRVPTPPPFLNIQEDGA</sequence>
<feature type="compositionally biased region" description="Low complexity" evidence="2">
    <location>
        <begin position="475"/>
        <end position="492"/>
    </location>
</feature>
<accession>A0ABR2JMF0</accession>
<evidence type="ECO:0000256" key="1">
    <source>
        <dbReference type="SAM" id="Coils"/>
    </source>
</evidence>
<feature type="region of interest" description="Disordered" evidence="2">
    <location>
        <begin position="244"/>
        <end position="593"/>
    </location>
</feature>
<evidence type="ECO:0000313" key="4">
    <source>
        <dbReference type="Proteomes" id="UP001470230"/>
    </source>
</evidence>
<feature type="compositionally biased region" description="Low complexity" evidence="2">
    <location>
        <begin position="579"/>
        <end position="591"/>
    </location>
</feature>
<feature type="compositionally biased region" description="Polar residues" evidence="2">
    <location>
        <begin position="458"/>
        <end position="467"/>
    </location>
</feature>
<keyword evidence="1" id="KW-0175">Coiled coil</keyword>
<evidence type="ECO:0000313" key="3">
    <source>
        <dbReference type="EMBL" id="KAK8878497.1"/>
    </source>
</evidence>
<feature type="compositionally biased region" description="Polar residues" evidence="2">
    <location>
        <begin position="316"/>
        <end position="357"/>
    </location>
</feature>
<evidence type="ECO:0000256" key="2">
    <source>
        <dbReference type="SAM" id="MobiDB-lite"/>
    </source>
</evidence>
<organism evidence="3 4">
    <name type="scientific">Tritrichomonas musculus</name>
    <dbReference type="NCBI Taxonomy" id="1915356"/>
    <lineage>
        <taxon>Eukaryota</taxon>
        <taxon>Metamonada</taxon>
        <taxon>Parabasalia</taxon>
        <taxon>Tritrichomonadida</taxon>
        <taxon>Tritrichomonadidae</taxon>
        <taxon>Tritrichomonas</taxon>
    </lineage>
</organism>
<feature type="coiled-coil region" evidence="1">
    <location>
        <begin position="791"/>
        <end position="818"/>
    </location>
</feature>
<feature type="compositionally biased region" description="Basic and acidic residues" evidence="2">
    <location>
        <begin position="539"/>
        <end position="558"/>
    </location>
</feature>
<feature type="compositionally biased region" description="Polar residues" evidence="2">
    <location>
        <begin position="407"/>
        <end position="425"/>
    </location>
</feature>
<dbReference type="Proteomes" id="UP001470230">
    <property type="component" value="Unassembled WGS sequence"/>
</dbReference>
<feature type="compositionally biased region" description="Low complexity" evidence="2">
    <location>
        <begin position="251"/>
        <end position="262"/>
    </location>
</feature>
<feature type="coiled-coil region" evidence="1">
    <location>
        <begin position="842"/>
        <end position="869"/>
    </location>
</feature>
<gene>
    <name evidence="3" type="ORF">M9Y10_005272</name>
</gene>
<dbReference type="EMBL" id="JAPFFF010000011">
    <property type="protein sequence ID" value="KAK8878497.1"/>
    <property type="molecule type" value="Genomic_DNA"/>
</dbReference>
<feature type="compositionally biased region" description="Basic and acidic residues" evidence="2">
    <location>
        <begin position="359"/>
        <end position="371"/>
    </location>
</feature>
<name>A0ABR2JMF0_9EUKA</name>
<keyword evidence="4" id="KW-1185">Reference proteome</keyword>
<feature type="compositionally biased region" description="Polar residues" evidence="2">
    <location>
        <begin position="508"/>
        <end position="524"/>
    </location>
</feature>
<protein>
    <submittedName>
        <fullName evidence="3">Uncharacterized protein</fullName>
    </submittedName>
</protein>